<reference evidence="3 4" key="1">
    <citation type="submission" date="2017-01" db="EMBL/GenBank/DDBJ databases">
        <authorList>
            <person name="Abreu V.A."/>
            <person name="Popin R.V."/>
            <person name="Rigonato J."/>
            <person name="Andreote A.P."/>
            <person name="Schaker P.C."/>
            <person name="Hoff-Risseti C."/>
            <person name="Alvarenga D.O."/>
            <person name="Varani A.M."/>
            <person name="Fiore M.F."/>
        </authorList>
    </citation>
    <scope>NUCLEOTIDE SEQUENCE [LARGE SCALE GENOMIC DNA]</scope>
    <source>
        <strain evidence="3 4">CENA302</strain>
    </source>
</reference>
<dbReference type="EMBL" id="MTPU01000050">
    <property type="protein sequence ID" value="OPH09498.1"/>
    <property type="molecule type" value="Genomic_DNA"/>
</dbReference>
<proteinExistence type="predicted"/>
<organism evidence="3 4">
    <name type="scientific">Cylindrospermopsis raciborskii CENA302</name>
    <dbReference type="NCBI Taxonomy" id="1170768"/>
    <lineage>
        <taxon>Bacteria</taxon>
        <taxon>Bacillati</taxon>
        <taxon>Cyanobacteriota</taxon>
        <taxon>Cyanophyceae</taxon>
        <taxon>Nostocales</taxon>
        <taxon>Aphanizomenonaceae</taxon>
        <taxon>Cylindrospermopsis</taxon>
    </lineage>
</organism>
<name>A0A9Q5QXZ2_9CYAN</name>
<evidence type="ECO:0000259" key="1">
    <source>
        <dbReference type="Pfam" id="PF01610"/>
    </source>
</evidence>
<accession>A0A9Q5QXZ2</accession>
<evidence type="ECO:0000313" key="4">
    <source>
        <dbReference type="Proteomes" id="UP000190056"/>
    </source>
</evidence>
<dbReference type="AlphaFoldDB" id="A0A9Q5QXZ2"/>
<feature type="non-terminal residue" evidence="3">
    <location>
        <position position="1"/>
    </location>
</feature>
<evidence type="ECO:0000313" key="2">
    <source>
        <dbReference type="EMBL" id="OPH09498.1"/>
    </source>
</evidence>
<sequence>INNKLKLIKRLGYGFRNFSNFRLRSLLNWHFSINSP</sequence>
<dbReference type="Pfam" id="PF01610">
    <property type="entry name" value="DDE_Tnp_ISL3"/>
    <property type="match status" value="1"/>
</dbReference>
<dbReference type="EMBL" id="MTPU01000028">
    <property type="protein sequence ID" value="OPH10170.1"/>
    <property type="molecule type" value="Genomic_DNA"/>
</dbReference>
<dbReference type="Proteomes" id="UP000190056">
    <property type="component" value="Unassembled WGS sequence"/>
</dbReference>
<comment type="caution">
    <text evidence="3">The sequence shown here is derived from an EMBL/GenBank/DDBJ whole genome shotgun (WGS) entry which is preliminary data.</text>
</comment>
<gene>
    <name evidence="3" type="ORF">CENA302_06880</name>
    <name evidence="2" type="ORF">CENA302_10400</name>
</gene>
<feature type="domain" description="Transposase IS204/IS1001/IS1096/IS1165 DDE" evidence="1">
    <location>
        <begin position="1"/>
        <end position="24"/>
    </location>
</feature>
<dbReference type="InterPro" id="IPR002560">
    <property type="entry name" value="Transposase_DDE"/>
</dbReference>
<dbReference type="RefSeq" id="WP_143336292.1">
    <property type="nucleotide sequence ID" value="NZ_MTPU01000028.1"/>
</dbReference>
<evidence type="ECO:0000313" key="3">
    <source>
        <dbReference type="EMBL" id="OPH10170.1"/>
    </source>
</evidence>
<protein>
    <recommendedName>
        <fullName evidence="1">Transposase IS204/IS1001/IS1096/IS1165 DDE domain-containing protein</fullName>
    </recommendedName>
</protein>